<dbReference type="HAMAP" id="MF_01693">
    <property type="entry name" value="BioF_aminotrans_2"/>
    <property type="match status" value="1"/>
</dbReference>
<dbReference type="GO" id="GO:0008710">
    <property type="term" value="F:8-amino-7-oxononanoate synthase activity"/>
    <property type="evidence" value="ECO:0007669"/>
    <property type="project" value="UniProtKB-UniRule"/>
</dbReference>
<dbReference type="SUPFAM" id="SSF53383">
    <property type="entry name" value="PLP-dependent transferases"/>
    <property type="match status" value="1"/>
</dbReference>
<feature type="binding site" evidence="9">
    <location>
        <position position="174"/>
    </location>
    <ligand>
        <name>pyridoxal 5'-phosphate</name>
        <dbReference type="ChEBI" id="CHEBI:597326"/>
    </ligand>
</feature>
<comment type="pathway">
    <text evidence="2 9">Cofactor biosynthesis; biotin biosynthesis.</text>
</comment>
<evidence type="ECO:0000259" key="11">
    <source>
        <dbReference type="Pfam" id="PF00155"/>
    </source>
</evidence>
<proteinExistence type="inferred from homology"/>
<feature type="binding site" evidence="9">
    <location>
        <position position="231"/>
    </location>
    <ligand>
        <name>pyridoxal 5'-phosphate</name>
        <dbReference type="ChEBI" id="CHEBI:597326"/>
    </ligand>
</feature>
<dbReference type="EMBL" id="FNOW01000032">
    <property type="protein sequence ID" value="SDY13737.1"/>
    <property type="molecule type" value="Genomic_DNA"/>
</dbReference>
<dbReference type="PANTHER" id="PTHR13693">
    <property type="entry name" value="CLASS II AMINOTRANSFERASE/8-AMINO-7-OXONONANOATE SYNTHASE"/>
    <property type="match status" value="1"/>
</dbReference>
<dbReference type="UniPathway" id="UPA00078"/>
<dbReference type="GO" id="GO:0030170">
    <property type="term" value="F:pyridoxal phosphate binding"/>
    <property type="evidence" value="ECO:0007669"/>
    <property type="project" value="UniProtKB-UniRule"/>
</dbReference>
<evidence type="ECO:0000256" key="4">
    <source>
        <dbReference type="ARBA" id="ARBA00011738"/>
    </source>
</evidence>
<keyword evidence="6 9" id="KW-0093">Biotin biosynthesis</keyword>
<evidence type="ECO:0000256" key="3">
    <source>
        <dbReference type="ARBA" id="ARBA00010008"/>
    </source>
</evidence>
<feature type="binding site" evidence="9">
    <location>
        <position position="130"/>
    </location>
    <ligand>
        <name>substrate</name>
    </ligand>
</feature>
<dbReference type="GO" id="GO:0009102">
    <property type="term" value="P:biotin biosynthetic process"/>
    <property type="evidence" value="ECO:0007669"/>
    <property type="project" value="UniProtKB-UniRule"/>
</dbReference>
<evidence type="ECO:0000313" key="13">
    <source>
        <dbReference type="Proteomes" id="UP000198672"/>
    </source>
</evidence>
<accession>A0A1H3HE38</accession>
<evidence type="ECO:0000256" key="7">
    <source>
        <dbReference type="ARBA" id="ARBA00022898"/>
    </source>
</evidence>
<comment type="catalytic activity">
    <reaction evidence="8 9">
        <text>6-carboxyhexanoyl-[ACP] + L-alanine + H(+) = (8S)-8-amino-7-oxononanoate + holo-[ACP] + CO2</text>
        <dbReference type="Rhea" id="RHEA:42288"/>
        <dbReference type="Rhea" id="RHEA-COMP:9685"/>
        <dbReference type="Rhea" id="RHEA-COMP:9955"/>
        <dbReference type="ChEBI" id="CHEBI:15378"/>
        <dbReference type="ChEBI" id="CHEBI:16526"/>
        <dbReference type="ChEBI" id="CHEBI:57972"/>
        <dbReference type="ChEBI" id="CHEBI:64479"/>
        <dbReference type="ChEBI" id="CHEBI:78846"/>
        <dbReference type="ChEBI" id="CHEBI:149468"/>
        <dbReference type="EC" id="2.3.1.47"/>
    </reaction>
</comment>
<name>A0A1H3HE38_ALLWA</name>
<dbReference type="PROSITE" id="PS00599">
    <property type="entry name" value="AA_TRANSFER_CLASS_2"/>
    <property type="match status" value="1"/>
</dbReference>
<dbReference type="InterPro" id="IPR022834">
    <property type="entry name" value="AONS_Proteobacteria"/>
</dbReference>
<dbReference type="EC" id="2.3.1.47" evidence="9"/>
<evidence type="ECO:0000256" key="6">
    <source>
        <dbReference type="ARBA" id="ARBA00022756"/>
    </source>
</evidence>
<dbReference type="RefSeq" id="WP_091334387.1">
    <property type="nucleotide sequence ID" value="NZ_FNOW01000032.1"/>
</dbReference>
<dbReference type="Gene3D" id="3.40.640.10">
    <property type="entry name" value="Type I PLP-dependent aspartate aminotransferase-like (Major domain)"/>
    <property type="match status" value="1"/>
</dbReference>
<sequence length="378" mass="40613">MDNLRPRLDALQAQSLYRRRRLQDGPQQPQARVDGRALLSFCGNDYLGLANHPDVIAALRDGAQRWGVGSGAAHLVNGHSRAHQALEEALAEFTGRPRALLFSTGYMANLGVISALAGRHDTVFEDRLNHASLLDGALLARARLRRYPHADASALHRLLKIESARLIVTDGVFSMDGDLAPLPELAALARDAGAWLMVDDAHGLGVLGRDGRGSLDHFGLGFNDVPILMGTLGKAFGTFGAFVAGSEELIETLIQSARSYIYTTATPPALAEATLVSLAIARRETWRRERLAEWIERFRTGAARIGLQLMDSSTPIQPIIVGSAAQALAWSAALEAAGLLVTAIRPPTVPEGTARLRVTLSAAHTAEDIDRLLAALEL</sequence>
<dbReference type="Gene3D" id="3.90.1150.10">
    <property type="entry name" value="Aspartate Aminotransferase, domain 1"/>
    <property type="match status" value="1"/>
</dbReference>
<dbReference type="OrthoDB" id="9807157at2"/>
<comment type="similarity">
    <text evidence="3 9">Belongs to the class-II pyridoxal-phosphate-dependent aminotransferase family. BioF subfamily.</text>
</comment>
<evidence type="ECO:0000256" key="5">
    <source>
        <dbReference type="ARBA" id="ARBA00022679"/>
    </source>
</evidence>
<dbReference type="InterPro" id="IPR015424">
    <property type="entry name" value="PyrdxlP-dep_Trfase"/>
</dbReference>
<feature type="binding site" evidence="9">
    <location>
        <position position="18"/>
    </location>
    <ligand>
        <name>substrate</name>
    </ligand>
</feature>
<keyword evidence="13" id="KW-1185">Reference proteome</keyword>
<organism evidence="12 13">
    <name type="scientific">Allochromatium warmingii</name>
    <name type="common">Chromatium warmingii</name>
    <dbReference type="NCBI Taxonomy" id="61595"/>
    <lineage>
        <taxon>Bacteria</taxon>
        <taxon>Pseudomonadati</taxon>
        <taxon>Pseudomonadota</taxon>
        <taxon>Gammaproteobacteria</taxon>
        <taxon>Chromatiales</taxon>
        <taxon>Chromatiaceae</taxon>
        <taxon>Allochromatium</taxon>
    </lineage>
</organism>
<evidence type="ECO:0000256" key="1">
    <source>
        <dbReference type="ARBA" id="ARBA00001933"/>
    </source>
</evidence>
<evidence type="ECO:0000256" key="9">
    <source>
        <dbReference type="HAMAP-Rule" id="MF_01693"/>
    </source>
</evidence>
<dbReference type="Pfam" id="PF00155">
    <property type="entry name" value="Aminotran_1_2"/>
    <property type="match status" value="1"/>
</dbReference>
<dbReference type="InterPro" id="IPR004839">
    <property type="entry name" value="Aminotransferase_I/II_large"/>
</dbReference>
<evidence type="ECO:0000256" key="8">
    <source>
        <dbReference type="ARBA" id="ARBA00047715"/>
    </source>
</evidence>
<dbReference type="InterPro" id="IPR004723">
    <property type="entry name" value="AONS_Archaea/Proteobacteria"/>
</dbReference>
<feature type="domain" description="Aminotransferase class I/classII large" evidence="11">
    <location>
        <begin position="39"/>
        <end position="376"/>
    </location>
</feature>
<dbReference type="InterPro" id="IPR015422">
    <property type="entry name" value="PyrdxlP-dep_Trfase_small"/>
</dbReference>
<dbReference type="NCBIfam" id="TIGR00858">
    <property type="entry name" value="bioF"/>
    <property type="match status" value="1"/>
</dbReference>
<dbReference type="STRING" id="61595.SAMN05421644_13234"/>
<feature type="binding site" evidence="9">
    <location>
        <position position="348"/>
    </location>
    <ligand>
        <name>substrate</name>
    </ligand>
</feature>
<evidence type="ECO:0000256" key="2">
    <source>
        <dbReference type="ARBA" id="ARBA00004746"/>
    </source>
</evidence>
<dbReference type="PANTHER" id="PTHR13693:SF100">
    <property type="entry name" value="8-AMINO-7-OXONONANOATE SYNTHASE"/>
    <property type="match status" value="1"/>
</dbReference>
<protein>
    <recommendedName>
        <fullName evidence="9">8-amino-7-oxononanoate synthase</fullName>
        <shortName evidence="9">AONS</shortName>
        <ecNumber evidence="9">2.3.1.47</ecNumber>
    </recommendedName>
    <alternativeName>
        <fullName evidence="9">7-keto-8-amino-pelargonic acid synthase</fullName>
        <shortName evidence="9">7-KAP synthase</shortName>
        <shortName evidence="9">KAPA synthase</shortName>
    </alternativeName>
    <alternativeName>
        <fullName evidence="9">8-amino-7-ketopelargonate synthase</fullName>
    </alternativeName>
</protein>
<dbReference type="Proteomes" id="UP000198672">
    <property type="component" value="Unassembled WGS sequence"/>
</dbReference>
<keyword evidence="5 9" id="KW-0808">Transferase</keyword>
<dbReference type="AlphaFoldDB" id="A0A1H3HE38"/>
<dbReference type="InterPro" id="IPR015421">
    <property type="entry name" value="PyrdxlP-dep_Trfase_major"/>
</dbReference>
<feature type="binding site" evidence="9">
    <location>
        <position position="202"/>
    </location>
    <ligand>
        <name>pyridoxal 5'-phosphate</name>
        <dbReference type="ChEBI" id="CHEBI:597326"/>
    </ligand>
</feature>
<gene>
    <name evidence="9" type="primary">bioF</name>
    <name evidence="12" type="ORF">SAMN05421644_13234</name>
</gene>
<dbReference type="CDD" id="cd06454">
    <property type="entry name" value="KBL_like"/>
    <property type="match status" value="1"/>
</dbReference>
<feature type="modified residue" description="N6-(pyridoxal phosphate)lysine" evidence="9 10">
    <location>
        <position position="234"/>
    </location>
</feature>
<evidence type="ECO:0000313" key="12">
    <source>
        <dbReference type="EMBL" id="SDY13737.1"/>
    </source>
</evidence>
<comment type="cofactor">
    <cofactor evidence="1 9 10">
        <name>pyridoxal 5'-phosphate</name>
        <dbReference type="ChEBI" id="CHEBI:597326"/>
    </cofactor>
</comment>
<dbReference type="InterPro" id="IPR001917">
    <property type="entry name" value="Aminotrans_II_pyridoxalP_BS"/>
</dbReference>
<comment type="function">
    <text evidence="9">Catalyzes the decarboxylative condensation of pimeloyl-[acyl-carrier protein] and L-alanine to produce 8-amino-7-oxononanoate (AON), [acyl-carrier protein], and carbon dioxide.</text>
</comment>
<dbReference type="InterPro" id="IPR050087">
    <property type="entry name" value="AON_synthase_class-II"/>
</dbReference>
<keyword evidence="7 9" id="KW-0663">Pyridoxal phosphate</keyword>
<reference evidence="13" key="1">
    <citation type="submission" date="2016-10" db="EMBL/GenBank/DDBJ databases">
        <authorList>
            <person name="Varghese N."/>
            <person name="Submissions S."/>
        </authorList>
    </citation>
    <scope>NUCLEOTIDE SEQUENCE [LARGE SCALE GENOMIC DNA]</scope>
    <source>
        <strain evidence="13">DSM 173</strain>
    </source>
</reference>
<feature type="binding site" evidence="9">
    <location>
        <begin position="105"/>
        <end position="106"/>
    </location>
    <ligand>
        <name>pyridoxal 5'-phosphate</name>
        <dbReference type="ChEBI" id="CHEBI:597326"/>
    </ligand>
</feature>
<comment type="subunit">
    <text evidence="4 9">Homodimer.</text>
</comment>
<evidence type="ECO:0000256" key="10">
    <source>
        <dbReference type="PIRSR" id="PIRSR604723-51"/>
    </source>
</evidence>